<name>A0A7X0NS12_9ACTN</name>
<keyword evidence="7" id="KW-0812">Transmembrane</keyword>
<dbReference type="InterPro" id="IPR050660">
    <property type="entry name" value="NEK_Ser/Thr_kinase"/>
</dbReference>
<comment type="caution">
    <text evidence="9">The sequence shown here is derived from an EMBL/GenBank/DDBJ whole genome shotgun (WGS) entry which is preliminary data.</text>
</comment>
<dbReference type="CDD" id="cd14014">
    <property type="entry name" value="STKc_PknB_like"/>
    <property type="match status" value="1"/>
</dbReference>
<dbReference type="PROSITE" id="PS50011">
    <property type="entry name" value="PROTEIN_KINASE_DOM"/>
    <property type="match status" value="1"/>
</dbReference>
<gene>
    <name evidence="9" type="ORF">HD593_003342</name>
</gene>
<feature type="domain" description="Protein kinase" evidence="8">
    <location>
        <begin position="18"/>
        <end position="264"/>
    </location>
</feature>
<feature type="compositionally biased region" description="Low complexity" evidence="6">
    <location>
        <begin position="266"/>
        <end position="285"/>
    </location>
</feature>
<dbReference type="PROSITE" id="PS00108">
    <property type="entry name" value="PROTEIN_KINASE_ST"/>
    <property type="match status" value="1"/>
</dbReference>
<evidence type="ECO:0000313" key="9">
    <source>
        <dbReference type="EMBL" id="MBB6548547.1"/>
    </source>
</evidence>
<feature type="transmembrane region" description="Helical" evidence="7">
    <location>
        <begin position="318"/>
        <end position="339"/>
    </location>
</feature>
<evidence type="ECO:0000256" key="1">
    <source>
        <dbReference type="ARBA" id="ARBA00012513"/>
    </source>
</evidence>
<dbReference type="Gene3D" id="1.10.510.10">
    <property type="entry name" value="Transferase(Phosphotransferase) domain 1"/>
    <property type="match status" value="1"/>
</dbReference>
<dbReference type="GO" id="GO:0004674">
    <property type="term" value="F:protein serine/threonine kinase activity"/>
    <property type="evidence" value="ECO:0007669"/>
    <property type="project" value="UniProtKB-KW"/>
</dbReference>
<evidence type="ECO:0000256" key="2">
    <source>
        <dbReference type="ARBA" id="ARBA00022679"/>
    </source>
</evidence>
<keyword evidence="9" id="KW-0723">Serine/threonine-protein kinase</keyword>
<evidence type="ECO:0000313" key="10">
    <source>
        <dbReference type="Proteomes" id="UP000565579"/>
    </source>
</evidence>
<evidence type="ECO:0000256" key="6">
    <source>
        <dbReference type="SAM" id="MobiDB-lite"/>
    </source>
</evidence>
<keyword evidence="7" id="KW-0472">Membrane</keyword>
<dbReference type="InterPro" id="IPR011009">
    <property type="entry name" value="Kinase-like_dom_sf"/>
</dbReference>
<evidence type="ECO:0000256" key="7">
    <source>
        <dbReference type="SAM" id="Phobius"/>
    </source>
</evidence>
<dbReference type="SUPFAM" id="SSF56112">
    <property type="entry name" value="Protein kinase-like (PK-like)"/>
    <property type="match status" value="1"/>
</dbReference>
<protein>
    <recommendedName>
        <fullName evidence="1">non-specific serine/threonine protein kinase</fullName>
        <ecNumber evidence="1">2.7.11.1</ecNumber>
    </recommendedName>
</protein>
<accession>A0A7X0NS12</accession>
<dbReference type="Pfam" id="PF00069">
    <property type="entry name" value="Pkinase"/>
    <property type="match status" value="1"/>
</dbReference>
<dbReference type="InterPro" id="IPR008271">
    <property type="entry name" value="Ser/Thr_kinase_AS"/>
</dbReference>
<dbReference type="GO" id="GO:0005524">
    <property type="term" value="F:ATP binding"/>
    <property type="evidence" value="ECO:0007669"/>
    <property type="project" value="UniProtKB-KW"/>
</dbReference>
<dbReference type="InterPro" id="IPR000719">
    <property type="entry name" value="Prot_kinase_dom"/>
</dbReference>
<dbReference type="EC" id="2.7.11.1" evidence="1"/>
<proteinExistence type="predicted"/>
<evidence type="ECO:0000256" key="4">
    <source>
        <dbReference type="ARBA" id="ARBA00022777"/>
    </source>
</evidence>
<keyword evidence="10" id="KW-1185">Reference proteome</keyword>
<dbReference type="Gene3D" id="3.30.200.20">
    <property type="entry name" value="Phosphorylase Kinase, domain 1"/>
    <property type="match status" value="1"/>
</dbReference>
<dbReference type="PANTHER" id="PTHR43671">
    <property type="entry name" value="SERINE/THREONINE-PROTEIN KINASE NEK"/>
    <property type="match status" value="1"/>
</dbReference>
<feature type="compositionally biased region" description="Low complexity" evidence="6">
    <location>
        <begin position="390"/>
        <end position="439"/>
    </location>
</feature>
<reference evidence="9 10" key="1">
    <citation type="submission" date="2020-08" db="EMBL/GenBank/DDBJ databases">
        <title>Sequencing the genomes of 1000 actinobacteria strains.</title>
        <authorList>
            <person name="Klenk H.-P."/>
        </authorList>
    </citation>
    <scope>NUCLEOTIDE SEQUENCE [LARGE SCALE GENOMIC DNA]</scope>
    <source>
        <strain evidence="9 10">DSM 43768</strain>
    </source>
</reference>
<dbReference type="PANTHER" id="PTHR43671:SF13">
    <property type="entry name" value="SERINE_THREONINE-PROTEIN KINASE NEK2"/>
    <property type="match status" value="1"/>
</dbReference>
<dbReference type="Proteomes" id="UP000565579">
    <property type="component" value="Unassembled WGS sequence"/>
</dbReference>
<keyword evidence="5" id="KW-0067">ATP-binding</keyword>
<feature type="region of interest" description="Disordered" evidence="6">
    <location>
        <begin position="257"/>
        <end position="311"/>
    </location>
</feature>
<sequence length="545" mass="56836">MPRAEPLRPGDPEAIAAYRIAGRLGEGGQGVVYLAKAPDGRPVAVKVLREPARGDDRFAREIAAARRVEPFCVAQVLDASLGGRPYIVSEYVEGPSLQQAGRHHGADLQRLAVSTATALAAIHQAGIVHRDFKPANVLLGRDGPRVIDFGIARAADSALTVTSGIVGTPAYMAPEQLAGAYVGPAADVFAWASAMVFAGTGRPPFGDDSLPAVINRILNHEPFLGDLPESLRPIVHACLAKDPAARPAMQDVLLRLLGGSHPSTPGHPVGHPAAPGDPAASGHPAMPGPGGHHAVQPPPGPWHPAAGTLPPGRRKRHLPVIAALSGALVACLVAGVAVWNTLAARQPVTPALAADSGESTGEGAAEDDREQASPPPTRSRKRTRTPTPTPKKTPASTPTSTPRSTPSRTVPTTRPSPTPSRTRTTARPSPTPSRTRAPAAASFSLAYVRVAGSSKINTEGVTCYSGTLGFGVGLDASREGAPFSYQWIVDGEVIESGSRKIPSYGRSDYFGSRKQITPELGSTHTVVFQLTSPVRKSKSTSWTMC</sequence>
<dbReference type="EMBL" id="JACHMI010000001">
    <property type="protein sequence ID" value="MBB6548547.1"/>
    <property type="molecule type" value="Genomic_DNA"/>
</dbReference>
<dbReference type="AlphaFoldDB" id="A0A7X0NS12"/>
<keyword evidence="3" id="KW-0547">Nucleotide-binding</keyword>
<organism evidence="9 10">
    <name type="scientific">Nonomuraea rubra</name>
    <dbReference type="NCBI Taxonomy" id="46180"/>
    <lineage>
        <taxon>Bacteria</taxon>
        <taxon>Bacillati</taxon>
        <taxon>Actinomycetota</taxon>
        <taxon>Actinomycetes</taxon>
        <taxon>Streptosporangiales</taxon>
        <taxon>Streptosporangiaceae</taxon>
        <taxon>Nonomuraea</taxon>
    </lineage>
</organism>
<dbReference type="RefSeq" id="WP_185103022.1">
    <property type="nucleotide sequence ID" value="NZ_JACHMI010000001.1"/>
</dbReference>
<keyword evidence="7" id="KW-1133">Transmembrane helix</keyword>
<evidence type="ECO:0000256" key="5">
    <source>
        <dbReference type="ARBA" id="ARBA00022840"/>
    </source>
</evidence>
<keyword evidence="4 9" id="KW-0418">Kinase</keyword>
<evidence type="ECO:0000256" key="3">
    <source>
        <dbReference type="ARBA" id="ARBA00022741"/>
    </source>
</evidence>
<keyword evidence="2" id="KW-0808">Transferase</keyword>
<feature type="region of interest" description="Disordered" evidence="6">
    <location>
        <begin position="352"/>
        <end position="439"/>
    </location>
</feature>
<evidence type="ECO:0000259" key="8">
    <source>
        <dbReference type="PROSITE" id="PS50011"/>
    </source>
</evidence>